<proteinExistence type="inferred from homology"/>
<dbReference type="Gene3D" id="3.40.50.300">
    <property type="entry name" value="P-loop containing nucleotide triphosphate hydrolases"/>
    <property type="match status" value="1"/>
</dbReference>
<comment type="caution">
    <text evidence="4">The sequence shown here is derived from an EMBL/GenBank/DDBJ whole genome shotgun (WGS) entry which is preliminary data.</text>
</comment>
<dbReference type="GO" id="GO:0016887">
    <property type="term" value="F:ATP hydrolysis activity"/>
    <property type="evidence" value="ECO:0007669"/>
    <property type="project" value="InterPro"/>
</dbReference>
<dbReference type="InterPro" id="IPR001482">
    <property type="entry name" value="T2SS/T4SS_dom"/>
</dbReference>
<dbReference type="PANTHER" id="PTHR30486">
    <property type="entry name" value="TWITCHING MOTILITY PROTEIN PILT"/>
    <property type="match status" value="1"/>
</dbReference>
<dbReference type="Pfam" id="PF00437">
    <property type="entry name" value="T2SSE"/>
    <property type="match status" value="1"/>
</dbReference>
<evidence type="ECO:0000259" key="2">
    <source>
        <dbReference type="Pfam" id="PF00437"/>
    </source>
</evidence>
<dbReference type="SUPFAM" id="SSF52540">
    <property type="entry name" value="P-loop containing nucleoside triphosphate hydrolases"/>
    <property type="match status" value="1"/>
</dbReference>
<reference evidence="4" key="1">
    <citation type="journal article" date="2020" name="mSystems">
        <title>Genome- and Community-Level Interaction Insights into Carbon Utilization and Element Cycling Functions of Hydrothermarchaeota in Hydrothermal Sediment.</title>
        <authorList>
            <person name="Zhou Z."/>
            <person name="Liu Y."/>
            <person name="Xu W."/>
            <person name="Pan J."/>
            <person name="Luo Z.H."/>
            <person name="Li M."/>
        </authorList>
    </citation>
    <scope>NUCLEOTIDE SEQUENCE [LARGE SCALE GENOMIC DNA]</scope>
    <source>
        <strain evidence="3">SpSt-618</strain>
        <strain evidence="4">SpSt-657</strain>
    </source>
</reference>
<dbReference type="Gene3D" id="3.30.450.380">
    <property type="match status" value="1"/>
</dbReference>
<organism evidence="4">
    <name type="scientific">Ignisphaera aggregans</name>
    <dbReference type="NCBI Taxonomy" id="334771"/>
    <lineage>
        <taxon>Archaea</taxon>
        <taxon>Thermoproteota</taxon>
        <taxon>Thermoprotei</taxon>
        <taxon>Desulfurococcales</taxon>
        <taxon>Desulfurococcaceae</taxon>
        <taxon>Ignisphaera</taxon>
    </lineage>
</organism>
<dbReference type="InterPro" id="IPR050921">
    <property type="entry name" value="T4SS_GSP_E_ATPase"/>
</dbReference>
<comment type="similarity">
    <text evidence="1">Belongs to the GSP E family.</text>
</comment>
<evidence type="ECO:0000313" key="4">
    <source>
        <dbReference type="EMBL" id="HGQ17915.1"/>
    </source>
</evidence>
<dbReference type="EMBL" id="DTAI01000251">
    <property type="protein sequence ID" value="HGN37553.1"/>
    <property type="molecule type" value="Genomic_DNA"/>
</dbReference>
<sequence>MGVMKFDIFTKTDPRSNTGGLLIRKNVHRIHMEDINDLCLEILRNYNVGEVAVTICVDKYGTARYIVTEPHLDEAGSRLYSIIMDYLYTSYFIIHDAEDLKKAIENIAHNFGFEEELHKYYNSLLYYITRDSFGYGILDPIIKDPGIEDIELSDWRKPITVVHKDFLSYEALLTNIQFSSEEEIRSYLERLAIRSGKAVSLVKPELHAALPEGYRIAATLGEPISHSPTFNIRKLPSIPIDIIKLIKSGVVEPQIAALLWLINDAKMFYSIIGGSGSGKTTLLNAVLQLSNPNWKIIVVQDIPEIKLPMRSRFLQFYGETSEDMLQRCFTALRYRPDILAVGEVRGREITALVRAVASGSGSVTTFHASTSEEYEMALRNLLPQDLYYMLSLNTALVILISRLRIGHKIERRVWKVYERIDNGWREIYDPDTNLIMNSYTMKRLARRLLKDDIEAELDYRTKILEVTNEGYESVEKMLRKFYGV</sequence>
<dbReference type="AlphaFoldDB" id="A0A7J3JPR1"/>
<name>A0A7J3JPR1_9CREN</name>
<dbReference type="PANTHER" id="PTHR30486:SF6">
    <property type="entry name" value="TYPE IV PILUS RETRACTATION ATPASE PILT"/>
    <property type="match status" value="1"/>
</dbReference>
<feature type="domain" description="Bacterial type II secretion system protein E" evidence="2">
    <location>
        <begin position="207"/>
        <end position="400"/>
    </location>
</feature>
<accession>A0A7J3JPR1</accession>
<dbReference type="EMBL" id="DTBZ01000066">
    <property type="protein sequence ID" value="HGQ17915.1"/>
    <property type="molecule type" value="Genomic_DNA"/>
</dbReference>
<gene>
    <name evidence="3" type="ORF">ENT87_08430</name>
    <name evidence="4" type="ORF">ENU30_02885</name>
</gene>
<protein>
    <recommendedName>
        <fullName evidence="2">Bacterial type II secretion system protein E domain-containing protein</fullName>
    </recommendedName>
</protein>
<evidence type="ECO:0000256" key="1">
    <source>
        <dbReference type="ARBA" id="ARBA00006611"/>
    </source>
</evidence>
<evidence type="ECO:0000313" key="3">
    <source>
        <dbReference type="EMBL" id="HGN37553.1"/>
    </source>
</evidence>
<dbReference type="InterPro" id="IPR027417">
    <property type="entry name" value="P-loop_NTPase"/>
</dbReference>